<evidence type="ECO:0000313" key="8">
    <source>
        <dbReference type="EMBL" id="KAK5085765.1"/>
    </source>
</evidence>
<dbReference type="AlphaFoldDB" id="A0AAN7T0X9"/>
<dbReference type="PANTHER" id="PTHR33353:SF32">
    <property type="entry name" value="ENDO-BETA-1,4-GLUCANASE D"/>
    <property type="match status" value="1"/>
</dbReference>
<feature type="region of interest" description="Disordered" evidence="6">
    <location>
        <begin position="286"/>
        <end position="396"/>
    </location>
</feature>
<protein>
    <recommendedName>
        <fullName evidence="5">AA9 family lytic polysaccharide monooxygenase</fullName>
        <ecNumber evidence="5">1.14.99.56</ecNumber>
    </recommendedName>
    <alternativeName>
        <fullName evidence="5">Endo-beta-1,4-glucanase</fullName>
    </alternativeName>
    <alternativeName>
        <fullName evidence="5">Glycosyl hydrolase 61 family protein</fullName>
    </alternativeName>
</protein>
<dbReference type="InterPro" id="IPR005103">
    <property type="entry name" value="AA9_LPMO"/>
</dbReference>
<accession>A0AAN7T0X9</accession>
<comment type="caution">
    <text evidence="8">The sequence shown here is derived from an EMBL/GenBank/DDBJ whole genome shotgun (WGS) entry which is preliminary data.</text>
</comment>
<comment type="subcellular location">
    <subcellularLocation>
        <location evidence="2 5">Secreted</location>
    </subcellularLocation>
</comment>
<evidence type="ECO:0000256" key="2">
    <source>
        <dbReference type="ARBA" id="ARBA00004613"/>
    </source>
</evidence>
<keyword evidence="3 5" id="KW-0964">Secreted</keyword>
<dbReference type="EC" id="1.14.99.56" evidence="5"/>
<gene>
    <name evidence="8" type="ORF">LTR05_005053</name>
</gene>
<name>A0AAN7T0X9_9EURO</name>
<comment type="domain">
    <text evidence="5">Has a modular structure: an endo-beta-1,4-glucanase catalytic module at the N-terminus, a linker rich in serines and threonines, and a C-terminal carbohydrate-binding module (CBM).</text>
</comment>
<evidence type="ECO:0000256" key="1">
    <source>
        <dbReference type="ARBA" id="ARBA00001973"/>
    </source>
</evidence>
<comment type="catalytic activity">
    <reaction evidence="5">
        <text>[(1-&gt;4)-beta-D-glucosyl]n+m + reduced acceptor + O2 = 4-dehydro-beta-D-glucosyl-[(1-&gt;4)-beta-D-glucosyl]n-1 + [(1-&gt;4)-beta-D-glucosyl]m + acceptor + H2O.</text>
        <dbReference type="EC" id="1.14.99.56"/>
    </reaction>
</comment>
<dbReference type="CDD" id="cd21175">
    <property type="entry name" value="LPMO_AA9"/>
    <property type="match status" value="1"/>
</dbReference>
<comment type="function">
    <text evidence="5">Lytic polysaccharide monooxygenase (LMPO) that depolymerizes crystalline and amorphous polysaccharides via the oxidation of scissile alpha- or beta-(1-4)-glycosidic bonds, yielding C1 and/or C4 oxidation products. Catalysis by LPMOs requires the reduction of the active-site copper from Cu(II) to Cu(I) by a reducing agent and H(2)O(2) or O(2) as a cosubstrate.</text>
</comment>
<dbReference type="Pfam" id="PF03443">
    <property type="entry name" value="AA9"/>
    <property type="match status" value="1"/>
</dbReference>
<dbReference type="Proteomes" id="UP001309876">
    <property type="component" value="Unassembled WGS sequence"/>
</dbReference>
<feature type="compositionally biased region" description="Low complexity" evidence="6">
    <location>
        <begin position="294"/>
        <end position="330"/>
    </location>
</feature>
<keyword evidence="5" id="KW-0136">Cellulose degradation</keyword>
<dbReference type="InterPro" id="IPR049892">
    <property type="entry name" value="AA9"/>
</dbReference>
<keyword evidence="4 5" id="KW-1015">Disulfide bond</keyword>
<evidence type="ECO:0000256" key="6">
    <source>
        <dbReference type="SAM" id="MobiDB-lite"/>
    </source>
</evidence>
<evidence type="ECO:0000256" key="3">
    <source>
        <dbReference type="ARBA" id="ARBA00022525"/>
    </source>
</evidence>
<feature type="compositionally biased region" description="Pro residues" evidence="6">
    <location>
        <begin position="331"/>
        <end position="352"/>
    </location>
</feature>
<dbReference type="PANTHER" id="PTHR33353">
    <property type="entry name" value="PUTATIVE (AFU_ORTHOLOGUE AFUA_1G12560)-RELATED"/>
    <property type="match status" value="1"/>
</dbReference>
<dbReference type="Gene3D" id="2.70.50.70">
    <property type="match status" value="1"/>
</dbReference>
<dbReference type="EMBL" id="JAVRRJ010000004">
    <property type="protein sequence ID" value="KAK5085765.1"/>
    <property type="molecule type" value="Genomic_DNA"/>
</dbReference>
<reference evidence="8 9" key="1">
    <citation type="submission" date="2023-08" db="EMBL/GenBank/DDBJ databases">
        <title>Black Yeasts Isolated from many extreme environments.</title>
        <authorList>
            <person name="Coleine C."/>
            <person name="Stajich J.E."/>
            <person name="Selbmann L."/>
        </authorList>
    </citation>
    <scope>NUCLEOTIDE SEQUENCE [LARGE SCALE GENOMIC DNA]</scope>
    <source>
        <strain evidence="8 9">CCFEE 5910</strain>
    </source>
</reference>
<sequence>MAPTLRKAEEFDKDQDCSSLSFGTIESRRPTEMKSLLSMGALTLLAALPLVSAHTRFTTLFINDQSQGDFKCIRMDPNLSSTTSFVGFAQDPNSSEGSLSSPEMACGVAGGNAVEGACPLNAGDKITMLHRMWADGAQPGSLDPSHKGSTAVYMKKTGGAESSDPWAQQAAGDGWFKIAWNGYDEASGKWGTETMIANGGMMSAQIPSDLASGYYLVRTEALALQNVVNEHINPQFYVGCAQVLVQGSGSSEPANTVAIPGHVDSSMPAMSYNIYKSTPPTIPFQEFGPEVYTPGSASGSAPKPSSSSVPRVSASSPPKSSASSPPKTIASPPPQSIASPPPQFSSNPPPQLPASSPFKSIASPPPQSVSSRPQSIASAPPKASSSPNAGPDTTTATPYQAAVGACPSDAILQVADQCFTEIPPWSDDTAGPLPKCWAASQACWDEVDICWKIGRPAPDSAEKTEGCNLWSDKCAGIVQWCEAGNLSGPPNAGKPLRSQRPAQRVRNRRRDDAVARELTAKMLM</sequence>
<keyword evidence="5" id="KW-0119">Carbohydrate metabolism</keyword>
<evidence type="ECO:0000256" key="4">
    <source>
        <dbReference type="ARBA" id="ARBA00023157"/>
    </source>
</evidence>
<evidence type="ECO:0000256" key="5">
    <source>
        <dbReference type="RuleBase" id="RU368122"/>
    </source>
</evidence>
<keyword evidence="5" id="KW-0624">Polysaccharide degradation</keyword>
<evidence type="ECO:0000259" key="7">
    <source>
        <dbReference type="Pfam" id="PF03443"/>
    </source>
</evidence>
<comment type="cofactor">
    <cofactor evidence="1">
        <name>Cu(2+)</name>
        <dbReference type="ChEBI" id="CHEBI:29036"/>
    </cofactor>
</comment>
<evidence type="ECO:0000313" key="9">
    <source>
        <dbReference type="Proteomes" id="UP001309876"/>
    </source>
</evidence>
<dbReference type="GO" id="GO:0030245">
    <property type="term" value="P:cellulose catabolic process"/>
    <property type="evidence" value="ECO:0007669"/>
    <property type="project" value="UniProtKB-UniRule"/>
</dbReference>
<feature type="domain" description="Auxiliary Activity family 9 catalytic" evidence="7">
    <location>
        <begin position="54"/>
        <end position="278"/>
    </location>
</feature>
<feature type="region of interest" description="Disordered" evidence="6">
    <location>
        <begin position="488"/>
        <end position="511"/>
    </location>
</feature>
<dbReference type="GO" id="GO:0008810">
    <property type="term" value="F:cellulase activity"/>
    <property type="evidence" value="ECO:0007669"/>
    <property type="project" value="UniProtKB-UniRule"/>
</dbReference>
<feature type="compositionally biased region" description="Low complexity" evidence="6">
    <location>
        <begin position="368"/>
        <end position="391"/>
    </location>
</feature>
<proteinExistence type="predicted"/>
<dbReference type="GO" id="GO:0030248">
    <property type="term" value="F:cellulose binding"/>
    <property type="evidence" value="ECO:0007669"/>
    <property type="project" value="UniProtKB-UniRule"/>
</dbReference>
<keyword evidence="9" id="KW-1185">Reference proteome</keyword>
<organism evidence="8 9">
    <name type="scientific">Lithohypha guttulata</name>
    <dbReference type="NCBI Taxonomy" id="1690604"/>
    <lineage>
        <taxon>Eukaryota</taxon>
        <taxon>Fungi</taxon>
        <taxon>Dikarya</taxon>
        <taxon>Ascomycota</taxon>
        <taxon>Pezizomycotina</taxon>
        <taxon>Eurotiomycetes</taxon>
        <taxon>Chaetothyriomycetidae</taxon>
        <taxon>Chaetothyriales</taxon>
        <taxon>Trichomeriaceae</taxon>
        <taxon>Lithohypha</taxon>
    </lineage>
</organism>
<dbReference type="GO" id="GO:0005576">
    <property type="term" value="C:extracellular region"/>
    <property type="evidence" value="ECO:0007669"/>
    <property type="project" value="UniProtKB-SubCell"/>
</dbReference>